<comment type="caution">
    <text evidence="3">The sequence shown here is derived from an EMBL/GenBank/DDBJ whole genome shotgun (WGS) entry which is preliminary data.</text>
</comment>
<name>A0ABD5YGJ5_9EURY</name>
<organism evidence="3 4">
    <name type="scientific">Halocatena marina</name>
    <dbReference type="NCBI Taxonomy" id="2934937"/>
    <lineage>
        <taxon>Archaea</taxon>
        <taxon>Methanobacteriati</taxon>
        <taxon>Methanobacteriota</taxon>
        <taxon>Stenosarchaea group</taxon>
        <taxon>Halobacteria</taxon>
        <taxon>Halobacteriales</taxon>
        <taxon>Natronomonadaceae</taxon>
        <taxon>Halocatena</taxon>
    </lineage>
</organism>
<evidence type="ECO:0000313" key="4">
    <source>
        <dbReference type="Proteomes" id="UP001596417"/>
    </source>
</evidence>
<dbReference type="InterPro" id="IPR027417">
    <property type="entry name" value="P-loop_NTPase"/>
</dbReference>
<reference evidence="3 4" key="1">
    <citation type="journal article" date="2019" name="Int. J. Syst. Evol. Microbiol.">
        <title>The Global Catalogue of Microorganisms (GCM) 10K type strain sequencing project: providing services to taxonomists for standard genome sequencing and annotation.</title>
        <authorList>
            <consortium name="The Broad Institute Genomics Platform"/>
            <consortium name="The Broad Institute Genome Sequencing Center for Infectious Disease"/>
            <person name="Wu L."/>
            <person name="Ma J."/>
        </authorList>
    </citation>
    <scope>NUCLEOTIDE SEQUENCE [LARGE SCALE GENOMIC DNA]</scope>
    <source>
        <strain evidence="3 4">RDMS1</strain>
    </source>
</reference>
<dbReference type="Proteomes" id="UP001596417">
    <property type="component" value="Unassembled WGS sequence"/>
</dbReference>
<dbReference type="Pfam" id="PF00437">
    <property type="entry name" value="T2SSE"/>
    <property type="match status" value="1"/>
</dbReference>
<dbReference type="InterPro" id="IPR050921">
    <property type="entry name" value="T4SS_GSP_E_ATPase"/>
</dbReference>
<dbReference type="InterPro" id="IPR008144">
    <property type="entry name" value="Guanylate_kin-like_dom"/>
</dbReference>
<dbReference type="SUPFAM" id="SSF52540">
    <property type="entry name" value="P-loop containing nucleoside triphosphate hydrolases"/>
    <property type="match status" value="1"/>
</dbReference>
<protein>
    <submittedName>
        <fullName evidence="3">Type II/IV secretion system ATPase subunit</fullName>
    </submittedName>
</protein>
<evidence type="ECO:0000259" key="2">
    <source>
        <dbReference type="PROSITE" id="PS50052"/>
    </source>
</evidence>
<dbReference type="Gene3D" id="3.40.50.300">
    <property type="entry name" value="P-loop containing nucleotide triphosphate hydrolases"/>
    <property type="match status" value="1"/>
</dbReference>
<dbReference type="Gene3D" id="3.30.450.380">
    <property type="match status" value="2"/>
</dbReference>
<comment type="similarity">
    <text evidence="1">Belongs to the GSP E family.</text>
</comment>
<evidence type="ECO:0000256" key="1">
    <source>
        <dbReference type="ARBA" id="ARBA00006611"/>
    </source>
</evidence>
<dbReference type="RefSeq" id="WP_264555419.1">
    <property type="nucleotide sequence ID" value="NZ_CP109979.1"/>
</dbReference>
<dbReference type="PROSITE" id="PS50052">
    <property type="entry name" value="GUANYLATE_KINASE_2"/>
    <property type="match status" value="1"/>
</dbReference>
<dbReference type="GeneID" id="76197985"/>
<proteinExistence type="inferred from homology"/>
<gene>
    <name evidence="3" type="ORF">ACFQL7_00330</name>
</gene>
<evidence type="ECO:0000313" key="3">
    <source>
        <dbReference type="EMBL" id="MFC7188454.1"/>
    </source>
</evidence>
<dbReference type="EMBL" id="JBHTAX010000001">
    <property type="protein sequence ID" value="MFC7188454.1"/>
    <property type="molecule type" value="Genomic_DNA"/>
</dbReference>
<dbReference type="PANTHER" id="PTHR30486:SF14">
    <property type="entry name" value="FLAGELLA ACCESSORY PROTEIN I"/>
    <property type="match status" value="1"/>
</dbReference>
<accession>A0ABD5YGJ5</accession>
<keyword evidence="4" id="KW-1185">Reference proteome</keyword>
<sequence>MQTSAGMPNETMTVPPPVAPADSAAWYAPDVCSQYEIHSGVVATIRQTRSATTTEKNREFAYEVREPRLSEHSTTVLERIVEYFSAADLERPLTRRGAIERMQQGFDQKYEQKIDQLIDLSSAARRRVEYHALARIRCFEELTPYALDDRIEGVDWTDENVTVYTREYSATASIEETVHRNRFTNERLRRYTVSFLDFEIPVVIYRERALDVDPLSNKTSFESSANDPFTTKYAVLEPDLLPGDTELIEECKERLWEIDVDEILVSRAADRSPGSSGTNRITFVRERAETLLARQLTSQNTRAWLDSVRYRFHAALVEYNLLEPPISDRYSPDRLTDLLYYVLRDYIGHGQLTVPIRDGRLEDIEANRVGDRIKVVPRGMERIPTNHVFEDEEAFINVVTQLAAADGIELNASTPSAKVNLDPVDIAGESTGETIRCAVALPIISEDGPHISIRKQSPDPLTPVDLVQNGSIPTEFVALLWLLFEYHGVVLFSGPTGVGKTTLMNAHIPFIPHDARPISIDEGSREVRLPHETGVSLRTRDHQETRKQMTMADLMVEANYLNPDVEVIAEINTPESFATFGEIMSTGHGIIGTTHAETMERLVNRVIEQGLPSYLLSEIDLVIFPRYVDGKRYVGEVVEIVSEPDGVDTTTIRREDTTIHYNTILKRTPDGDFTFAYDESASDDSETASIRLFERLAERTDYQTEDIESSFDRKHRYVEHLIEEDVTDIDDLFGFLTSFRKTNSTTIGRERQNQLFAPHWDWREDTTHSRNSENDIAINSEGNSFYQSSVELESIGEKEEWDDE</sequence>
<dbReference type="AlphaFoldDB" id="A0ABD5YGJ5"/>
<feature type="domain" description="Guanylate kinase-like" evidence="2">
    <location>
        <begin position="487"/>
        <end position="719"/>
    </location>
</feature>
<dbReference type="PANTHER" id="PTHR30486">
    <property type="entry name" value="TWITCHING MOTILITY PROTEIN PILT"/>
    <property type="match status" value="1"/>
</dbReference>
<dbReference type="InterPro" id="IPR001482">
    <property type="entry name" value="T2SS/T4SS_dom"/>
</dbReference>